<keyword evidence="1" id="KW-1133">Transmembrane helix</keyword>
<dbReference type="EMBL" id="KI690388">
    <property type="protein sequence ID" value="ETM56878.1"/>
    <property type="molecule type" value="Genomic_DNA"/>
</dbReference>
<gene>
    <name evidence="2" type="ORF">L914_00219</name>
</gene>
<protein>
    <submittedName>
        <fullName evidence="2">Uncharacterized protein</fullName>
    </submittedName>
</protein>
<organism evidence="2">
    <name type="scientific">Phytophthora nicotianae</name>
    <name type="common">Potato buckeye rot agent</name>
    <name type="synonym">Phytophthora parasitica</name>
    <dbReference type="NCBI Taxonomy" id="4792"/>
    <lineage>
        <taxon>Eukaryota</taxon>
        <taxon>Sar</taxon>
        <taxon>Stramenopiles</taxon>
        <taxon>Oomycota</taxon>
        <taxon>Peronosporomycetes</taxon>
        <taxon>Peronosporales</taxon>
        <taxon>Peronosporaceae</taxon>
        <taxon>Phytophthora</taxon>
    </lineage>
</organism>
<keyword evidence="1" id="KW-0812">Transmembrane</keyword>
<feature type="transmembrane region" description="Helical" evidence="1">
    <location>
        <begin position="104"/>
        <end position="124"/>
    </location>
</feature>
<dbReference type="AlphaFoldDB" id="W2P9I6"/>
<proteinExistence type="predicted"/>
<dbReference type="VEuPathDB" id="FungiDB:PPTG_00202"/>
<dbReference type="Proteomes" id="UP000054532">
    <property type="component" value="Unassembled WGS sequence"/>
</dbReference>
<name>W2P9I6_PHYNI</name>
<accession>W2P9I6</accession>
<reference evidence="2" key="1">
    <citation type="submission" date="2013-11" db="EMBL/GenBank/DDBJ databases">
        <title>The Genome Sequence of Phytophthora parasitica IAC_01/95.</title>
        <authorList>
            <consortium name="The Broad Institute Genomics Platform"/>
            <person name="Russ C."/>
            <person name="Tyler B."/>
            <person name="Panabieres F."/>
            <person name="Shan W."/>
            <person name="Tripathy S."/>
            <person name="Grunwald N."/>
            <person name="Machado M."/>
            <person name="Johnson C.S."/>
            <person name="Arredondo F."/>
            <person name="Hong C."/>
            <person name="Coffey M."/>
            <person name="Young S.K."/>
            <person name="Zeng Q."/>
            <person name="Gargeya S."/>
            <person name="Fitzgerald M."/>
            <person name="Abouelleil A."/>
            <person name="Alvarado L."/>
            <person name="Chapman S.B."/>
            <person name="Gainer-Dewar J."/>
            <person name="Goldberg J."/>
            <person name="Griggs A."/>
            <person name="Gujja S."/>
            <person name="Hansen M."/>
            <person name="Howarth C."/>
            <person name="Imamovic A."/>
            <person name="Ireland A."/>
            <person name="Larimer J."/>
            <person name="McCowan C."/>
            <person name="Murphy C."/>
            <person name="Pearson M."/>
            <person name="Poon T.W."/>
            <person name="Priest M."/>
            <person name="Roberts A."/>
            <person name="Saif S."/>
            <person name="Shea T."/>
            <person name="Sykes S."/>
            <person name="Wortman J."/>
            <person name="Nusbaum C."/>
            <person name="Birren B."/>
        </authorList>
    </citation>
    <scope>NUCLEOTIDE SEQUENCE [LARGE SCALE GENOMIC DNA]</scope>
    <source>
        <strain evidence="2">IAC_01/95</strain>
    </source>
</reference>
<evidence type="ECO:0000256" key="1">
    <source>
        <dbReference type="SAM" id="Phobius"/>
    </source>
</evidence>
<sequence length="199" mass="21176">MFSPTSSSSSDQYEVMSTLRSEIFDKNRDATGPNQFDGRRNGGRRWIIQALTGQLFAGWISRRRRGASSLSIARKGKQRAAVGGLVGASAMAGVWKMAKLARAMGVMGMIVGGVVGAGVSMRTSGDMVTADMLKLPSDKSPHAAQAREMYVANLSVSMLSVAVISFSICTHFDTGAIARTLKLQLQLDHHEVADAATPA</sequence>
<evidence type="ECO:0000313" key="2">
    <source>
        <dbReference type="EMBL" id="ETM56878.1"/>
    </source>
</evidence>
<keyword evidence="1" id="KW-0472">Membrane</keyword>